<dbReference type="PIRSF" id="PIRSF000728">
    <property type="entry name" value="NAGK"/>
    <property type="match status" value="1"/>
</dbReference>
<evidence type="ECO:0000259" key="10">
    <source>
        <dbReference type="Pfam" id="PF00696"/>
    </source>
</evidence>
<comment type="subcellular location">
    <subcellularLocation>
        <location evidence="9">Cytoplasm</location>
    </subcellularLocation>
</comment>
<dbReference type="PANTHER" id="PTHR23342">
    <property type="entry name" value="N-ACETYLGLUTAMATE SYNTHASE"/>
    <property type="match status" value="1"/>
</dbReference>
<feature type="binding site" evidence="9">
    <location>
        <begin position="41"/>
        <end position="42"/>
    </location>
    <ligand>
        <name>substrate</name>
    </ligand>
</feature>
<comment type="function">
    <text evidence="9">Catalyzes the ATP-dependent phosphorylation of N-acetyl-L-glutamate.</text>
</comment>
<feature type="site" description="Transition state stabilizer" evidence="9">
    <location>
        <position position="215"/>
    </location>
</feature>
<dbReference type="Pfam" id="PF00696">
    <property type="entry name" value="AA_kinase"/>
    <property type="match status" value="1"/>
</dbReference>
<sequence length="262" mass="28444">MSYLVIKCGGSIVDQLPESFFQDLVNLQETKKIKPIIVHGGGPMITSQLKLMNVKTTFVNGLRVTTKEVLDVVEMVLSGSVNKKIVRRMIDQDAKAIGMSGIDGQLLEATPIQDVAKYGFVGQIKKVNLELIDSLLDQDYIPVISPIAIGQDHQHYNINADVAASAIASSLQAPLCFISDIPGVLVNDEVLHYADQVKIEQLIEDQTINGGMIPKVQAALDALTAGASEVSIVNGMDEHALFDFIQGEKIGTRIQLKEISYA</sequence>
<evidence type="ECO:0000256" key="2">
    <source>
        <dbReference type="ARBA" id="ARBA00022571"/>
    </source>
</evidence>
<dbReference type="Proteomes" id="UP001501734">
    <property type="component" value="Unassembled WGS sequence"/>
</dbReference>
<dbReference type="InterPro" id="IPR037528">
    <property type="entry name" value="ArgB"/>
</dbReference>
<evidence type="ECO:0000256" key="1">
    <source>
        <dbReference type="ARBA" id="ARBA00004828"/>
    </source>
</evidence>
<keyword evidence="9" id="KW-0963">Cytoplasm</keyword>
<keyword evidence="3 9" id="KW-0028">Amino-acid biosynthesis</keyword>
<keyword evidence="5 9" id="KW-0547">Nucleotide-binding</keyword>
<evidence type="ECO:0000256" key="5">
    <source>
        <dbReference type="ARBA" id="ARBA00022741"/>
    </source>
</evidence>
<dbReference type="InterPro" id="IPR004662">
    <property type="entry name" value="AcgluKinase_fam"/>
</dbReference>
<dbReference type="RefSeq" id="WP_344909327.1">
    <property type="nucleotide sequence ID" value="NZ_BAABDL010000003.1"/>
</dbReference>
<comment type="caution">
    <text evidence="11">The sequence shown here is derived from an EMBL/GenBank/DDBJ whole genome shotgun (WGS) entry which is preliminary data.</text>
</comment>
<accession>A0ABP7V188</accession>
<keyword evidence="4 9" id="KW-0808">Transferase</keyword>
<keyword evidence="6 9" id="KW-0418">Kinase</keyword>
<name>A0ABP7V188_9BACI</name>
<dbReference type="CDD" id="cd04238">
    <property type="entry name" value="AAK_NAGK-like"/>
    <property type="match status" value="1"/>
</dbReference>
<dbReference type="InterPro" id="IPR036393">
    <property type="entry name" value="AceGlu_kinase-like_sf"/>
</dbReference>
<dbReference type="NCBIfam" id="TIGR00761">
    <property type="entry name" value="argB"/>
    <property type="match status" value="1"/>
</dbReference>
<dbReference type="EC" id="2.7.2.8" evidence="9"/>
<proteinExistence type="inferred from homology"/>
<evidence type="ECO:0000256" key="6">
    <source>
        <dbReference type="ARBA" id="ARBA00022777"/>
    </source>
</evidence>
<evidence type="ECO:0000313" key="12">
    <source>
        <dbReference type="Proteomes" id="UP001501734"/>
    </source>
</evidence>
<feature type="binding site" evidence="9">
    <location>
        <position position="63"/>
    </location>
    <ligand>
        <name>substrate</name>
    </ligand>
</feature>
<evidence type="ECO:0000256" key="7">
    <source>
        <dbReference type="ARBA" id="ARBA00022840"/>
    </source>
</evidence>
<keyword evidence="12" id="KW-1185">Reference proteome</keyword>
<feature type="domain" description="Aspartate/glutamate/uridylate kinase" evidence="10">
    <location>
        <begin position="4"/>
        <end position="234"/>
    </location>
</feature>
<dbReference type="PANTHER" id="PTHR23342:SF0">
    <property type="entry name" value="N-ACETYLGLUTAMATE SYNTHASE, MITOCHONDRIAL"/>
    <property type="match status" value="1"/>
</dbReference>
<protein>
    <recommendedName>
        <fullName evidence="9">Acetylglutamate kinase</fullName>
        <ecNumber evidence="9">2.7.2.8</ecNumber>
    </recommendedName>
    <alternativeName>
        <fullName evidence="9">N-acetyl-L-glutamate 5-phosphotransferase</fullName>
    </alternativeName>
    <alternativeName>
        <fullName evidence="9">NAG kinase</fullName>
        <shortName evidence="9">NAGK</shortName>
    </alternativeName>
</protein>
<evidence type="ECO:0000256" key="4">
    <source>
        <dbReference type="ARBA" id="ARBA00022679"/>
    </source>
</evidence>
<organism evidence="11 12">
    <name type="scientific">Amphibacillus indicireducens</name>
    <dbReference type="NCBI Taxonomy" id="1076330"/>
    <lineage>
        <taxon>Bacteria</taxon>
        <taxon>Bacillati</taxon>
        <taxon>Bacillota</taxon>
        <taxon>Bacilli</taxon>
        <taxon>Bacillales</taxon>
        <taxon>Bacillaceae</taxon>
        <taxon>Amphibacillus</taxon>
    </lineage>
</organism>
<evidence type="ECO:0000256" key="9">
    <source>
        <dbReference type="HAMAP-Rule" id="MF_00082"/>
    </source>
</evidence>
<comment type="catalytic activity">
    <reaction evidence="8 9">
        <text>N-acetyl-L-glutamate + ATP = N-acetyl-L-glutamyl 5-phosphate + ADP</text>
        <dbReference type="Rhea" id="RHEA:14629"/>
        <dbReference type="ChEBI" id="CHEBI:30616"/>
        <dbReference type="ChEBI" id="CHEBI:44337"/>
        <dbReference type="ChEBI" id="CHEBI:57936"/>
        <dbReference type="ChEBI" id="CHEBI:456216"/>
        <dbReference type="EC" id="2.7.2.8"/>
    </reaction>
</comment>
<comment type="pathway">
    <text evidence="1 9">Amino-acid biosynthesis; L-arginine biosynthesis; N(2)-acetyl-L-ornithine from L-glutamate: step 2/4.</text>
</comment>
<dbReference type="EMBL" id="BAABDL010000003">
    <property type="protein sequence ID" value="GAA4057324.1"/>
    <property type="molecule type" value="Genomic_DNA"/>
</dbReference>
<keyword evidence="2 9" id="KW-0055">Arginine biosynthesis</keyword>
<evidence type="ECO:0000256" key="3">
    <source>
        <dbReference type="ARBA" id="ARBA00022605"/>
    </source>
</evidence>
<evidence type="ECO:0000256" key="8">
    <source>
        <dbReference type="ARBA" id="ARBA00048141"/>
    </source>
</evidence>
<comment type="similarity">
    <text evidence="9">Belongs to the acetylglutamate kinase family. ArgB subfamily.</text>
</comment>
<reference evidence="12" key="1">
    <citation type="journal article" date="2019" name="Int. J. Syst. Evol. Microbiol.">
        <title>The Global Catalogue of Microorganisms (GCM) 10K type strain sequencing project: providing services to taxonomists for standard genome sequencing and annotation.</title>
        <authorList>
            <consortium name="The Broad Institute Genomics Platform"/>
            <consortium name="The Broad Institute Genome Sequencing Center for Infectious Disease"/>
            <person name="Wu L."/>
            <person name="Ma J."/>
        </authorList>
    </citation>
    <scope>NUCLEOTIDE SEQUENCE [LARGE SCALE GENOMIC DNA]</scope>
    <source>
        <strain evidence="12">JCM 17250</strain>
    </source>
</reference>
<evidence type="ECO:0000313" key="11">
    <source>
        <dbReference type="EMBL" id="GAA4057324.1"/>
    </source>
</evidence>
<dbReference type="HAMAP" id="MF_00082">
    <property type="entry name" value="ArgB"/>
    <property type="match status" value="1"/>
</dbReference>
<feature type="binding site" evidence="9">
    <location>
        <position position="157"/>
    </location>
    <ligand>
        <name>substrate</name>
    </ligand>
</feature>
<dbReference type="InterPro" id="IPR001048">
    <property type="entry name" value="Asp/Glu/Uridylate_kinase"/>
</dbReference>
<gene>
    <name evidence="9 11" type="primary">argB</name>
    <name evidence="11" type="ORF">GCM10022410_00910</name>
</gene>
<feature type="site" description="Transition state stabilizer" evidence="9">
    <location>
        <position position="7"/>
    </location>
</feature>
<keyword evidence="7 9" id="KW-0067">ATP-binding</keyword>
<dbReference type="GO" id="GO:0016301">
    <property type="term" value="F:kinase activity"/>
    <property type="evidence" value="ECO:0007669"/>
    <property type="project" value="UniProtKB-KW"/>
</dbReference>
<dbReference type="SUPFAM" id="SSF53633">
    <property type="entry name" value="Carbamate kinase-like"/>
    <property type="match status" value="1"/>
</dbReference>
<dbReference type="Gene3D" id="3.40.1160.10">
    <property type="entry name" value="Acetylglutamate kinase-like"/>
    <property type="match status" value="1"/>
</dbReference>